<keyword evidence="7" id="KW-1133">Transmembrane helix</keyword>
<dbReference type="Gene3D" id="2.10.109.10">
    <property type="entry name" value="Umud Fragment, subunit A"/>
    <property type="match status" value="2"/>
</dbReference>
<proteinExistence type="inferred from homology"/>
<evidence type="ECO:0000256" key="2">
    <source>
        <dbReference type="ARBA" id="ARBA00009370"/>
    </source>
</evidence>
<feature type="transmembrane region" description="Helical" evidence="7">
    <location>
        <begin position="65"/>
        <end position="90"/>
    </location>
</feature>
<dbReference type="GO" id="GO:0009003">
    <property type="term" value="F:signal peptidase activity"/>
    <property type="evidence" value="ECO:0007669"/>
    <property type="project" value="UniProtKB-EC"/>
</dbReference>
<evidence type="ECO:0000256" key="3">
    <source>
        <dbReference type="ARBA" id="ARBA00013208"/>
    </source>
</evidence>
<keyword evidence="5 7" id="KW-0378">Hydrolase</keyword>
<dbReference type="GO" id="GO:0016020">
    <property type="term" value="C:membrane"/>
    <property type="evidence" value="ECO:0007669"/>
    <property type="project" value="UniProtKB-SubCell"/>
</dbReference>
<dbReference type="OrthoDB" id="9802919at2"/>
<dbReference type="PRINTS" id="PR00727">
    <property type="entry name" value="LEADERPTASE"/>
</dbReference>
<gene>
    <name evidence="9" type="ORF">HMPREF0647_00235</name>
</gene>
<keyword evidence="7" id="KW-0812">Transmembrane</keyword>
<comment type="catalytic activity">
    <reaction evidence="1 7">
        <text>Cleavage of hydrophobic, N-terminal signal or leader sequences from secreted and periplasmic proteins.</text>
        <dbReference type="EC" id="3.4.21.89"/>
    </reaction>
</comment>
<dbReference type="EMBL" id="JRNQ01000002">
    <property type="protein sequence ID" value="KGF45866.1"/>
    <property type="molecule type" value="Genomic_DNA"/>
</dbReference>
<protein>
    <recommendedName>
        <fullName evidence="4 7">Signal peptidase I</fullName>
        <ecNumber evidence="3 7">3.4.21.89</ecNumber>
    </recommendedName>
</protein>
<dbReference type="GO" id="GO:0004252">
    <property type="term" value="F:serine-type endopeptidase activity"/>
    <property type="evidence" value="ECO:0007669"/>
    <property type="project" value="InterPro"/>
</dbReference>
<comment type="caution">
    <text evidence="7">Lacks conserved residue(s) required for the propagation of feature annotation.</text>
</comment>
<dbReference type="Proteomes" id="UP000029525">
    <property type="component" value="Unassembled WGS sequence"/>
</dbReference>
<organism evidence="9 10">
    <name type="scientific">Prevotella bivia DNF00320</name>
    <dbReference type="NCBI Taxonomy" id="1401068"/>
    <lineage>
        <taxon>Bacteria</taxon>
        <taxon>Pseudomonadati</taxon>
        <taxon>Bacteroidota</taxon>
        <taxon>Bacteroidia</taxon>
        <taxon>Bacteroidales</taxon>
        <taxon>Prevotellaceae</taxon>
        <taxon>Prevotella</taxon>
    </lineage>
</organism>
<dbReference type="InterPro" id="IPR019533">
    <property type="entry name" value="Peptidase_S26"/>
</dbReference>
<dbReference type="AlphaFoldDB" id="A0A096AH61"/>
<feature type="domain" description="Peptidase S26" evidence="8">
    <location>
        <begin position="69"/>
        <end position="287"/>
    </location>
</feature>
<dbReference type="Pfam" id="PF10502">
    <property type="entry name" value="Peptidase_S26"/>
    <property type="match status" value="2"/>
</dbReference>
<comment type="similarity">
    <text evidence="2 7">Belongs to the peptidase S26 family.</text>
</comment>
<evidence type="ECO:0000256" key="7">
    <source>
        <dbReference type="RuleBase" id="RU362042"/>
    </source>
</evidence>
<evidence type="ECO:0000259" key="8">
    <source>
        <dbReference type="Pfam" id="PF10502"/>
    </source>
</evidence>
<feature type="active site" evidence="6">
    <location>
        <position position="254"/>
    </location>
</feature>
<comment type="subcellular location">
    <subcellularLocation>
        <location evidence="7">Membrane</location>
        <topology evidence="7">Single-pass type II membrane protein</topology>
    </subcellularLocation>
</comment>
<dbReference type="PANTHER" id="PTHR43390">
    <property type="entry name" value="SIGNAL PEPTIDASE I"/>
    <property type="match status" value="1"/>
</dbReference>
<evidence type="ECO:0000256" key="5">
    <source>
        <dbReference type="ARBA" id="ARBA00022801"/>
    </source>
</evidence>
<sequence>MIDKEKAKLDPRKQWAKFICVTVLYLLFLFWVGSWWGLILLPFIYDIYISKKIKWQWWKEAEGPVRFIMGWVDALVFALVAVYFINLFFFQNYVIPSSSLEKSLLTGDYLFVSKASYGPRIPETPLTMPLTQHTLPIFNCKSYVEWPHWDYRRVKGLGKVELNDIVVFNYPAGDTIMTNPNYAAQDYYQSAYTLGESLLAQQKPNINLAKMTLQQQRSFFSQAYNMGRSYILANANIYGVLDSRPTDRRENYVKRCVGLPGQTLQIKNRIVYLNGKANKEPENVQYTYFVKWKGITSADLANDANADFRKENGISNEDVESLARLHGYDVQDGLILNTSVLQQFDGYLPLTKRAIDALKSKGWLAAIRPVTDKDVYSGPNYPLNAYTNWTRDNYGPIWIPQKGKSITLTLANLPVYERCIKVYEKNDLQVKGDKIFINGKQTNRYTFKLDYYWMMGDNRHNSADSRYWGFVPEDHIVGKPIFIWWSSDPDRKGFGAIRWSRLFTWVDNIK</sequence>
<comment type="caution">
    <text evidence="9">The sequence shown here is derived from an EMBL/GenBank/DDBJ whole genome shotgun (WGS) entry which is preliminary data.</text>
</comment>
<feature type="transmembrane region" description="Helical" evidence="7">
    <location>
        <begin position="21"/>
        <end position="45"/>
    </location>
</feature>
<feature type="domain" description="Peptidase S26" evidence="8">
    <location>
        <begin position="416"/>
        <end position="485"/>
    </location>
</feature>
<evidence type="ECO:0000313" key="9">
    <source>
        <dbReference type="EMBL" id="KGF45866.1"/>
    </source>
</evidence>
<dbReference type="PANTHER" id="PTHR43390:SF1">
    <property type="entry name" value="CHLOROPLAST PROCESSING PEPTIDASE"/>
    <property type="match status" value="1"/>
</dbReference>
<evidence type="ECO:0000313" key="10">
    <source>
        <dbReference type="Proteomes" id="UP000029525"/>
    </source>
</evidence>
<dbReference type="PROSITE" id="PS00761">
    <property type="entry name" value="SPASE_I_3"/>
    <property type="match status" value="1"/>
</dbReference>
<dbReference type="NCBIfam" id="TIGR02227">
    <property type="entry name" value="sigpep_I_bact"/>
    <property type="match status" value="1"/>
</dbReference>
<evidence type="ECO:0000256" key="1">
    <source>
        <dbReference type="ARBA" id="ARBA00000677"/>
    </source>
</evidence>
<dbReference type="CDD" id="cd06530">
    <property type="entry name" value="S26_SPase_I"/>
    <property type="match status" value="1"/>
</dbReference>
<dbReference type="RefSeq" id="WP_036865688.1">
    <property type="nucleotide sequence ID" value="NZ_JRNQ01000002.1"/>
</dbReference>
<name>A0A096AH61_9BACT</name>
<dbReference type="InterPro" id="IPR036286">
    <property type="entry name" value="LexA/Signal_pep-like_sf"/>
</dbReference>
<feature type="active site" evidence="6">
    <location>
        <position position="99"/>
    </location>
</feature>
<keyword evidence="7" id="KW-0645">Protease</keyword>
<dbReference type="InterPro" id="IPR019758">
    <property type="entry name" value="Pept_S26A_signal_pept_1_CS"/>
</dbReference>
<keyword evidence="7" id="KW-0472">Membrane</keyword>
<dbReference type="SUPFAM" id="SSF51306">
    <property type="entry name" value="LexA/Signal peptidase"/>
    <property type="match status" value="1"/>
</dbReference>
<dbReference type="InterPro" id="IPR000223">
    <property type="entry name" value="Pept_S26A_signal_pept_1"/>
</dbReference>
<evidence type="ECO:0000256" key="6">
    <source>
        <dbReference type="PIRSR" id="PIRSR600223-1"/>
    </source>
</evidence>
<accession>A0A096AH61</accession>
<evidence type="ECO:0000256" key="4">
    <source>
        <dbReference type="ARBA" id="ARBA00019232"/>
    </source>
</evidence>
<dbReference type="EC" id="3.4.21.89" evidence="3 7"/>
<reference evidence="9 10" key="1">
    <citation type="submission" date="2014-07" db="EMBL/GenBank/DDBJ databases">
        <authorList>
            <person name="McCorrison J."/>
            <person name="Sanka R."/>
            <person name="Torralba M."/>
            <person name="Gillis M."/>
            <person name="Haft D.H."/>
            <person name="Methe B."/>
            <person name="Sutton G."/>
            <person name="Nelson K.E."/>
        </authorList>
    </citation>
    <scope>NUCLEOTIDE SEQUENCE [LARGE SCALE GENOMIC DNA]</scope>
    <source>
        <strain evidence="9 10">DNF00320</strain>
    </source>
</reference>
<dbReference type="GO" id="GO:0006465">
    <property type="term" value="P:signal peptide processing"/>
    <property type="evidence" value="ECO:0007669"/>
    <property type="project" value="InterPro"/>
</dbReference>